<evidence type="ECO:0000313" key="3">
    <source>
        <dbReference type="Proteomes" id="UP001283361"/>
    </source>
</evidence>
<protein>
    <submittedName>
        <fullName evidence="2">Uncharacterized protein</fullName>
    </submittedName>
</protein>
<organism evidence="2 3">
    <name type="scientific">Elysia crispata</name>
    <name type="common">lettuce slug</name>
    <dbReference type="NCBI Taxonomy" id="231223"/>
    <lineage>
        <taxon>Eukaryota</taxon>
        <taxon>Metazoa</taxon>
        <taxon>Spiralia</taxon>
        <taxon>Lophotrochozoa</taxon>
        <taxon>Mollusca</taxon>
        <taxon>Gastropoda</taxon>
        <taxon>Heterobranchia</taxon>
        <taxon>Euthyneura</taxon>
        <taxon>Panpulmonata</taxon>
        <taxon>Sacoglossa</taxon>
        <taxon>Placobranchoidea</taxon>
        <taxon>Plakobranchidae</taxon>
        <taxon>Elysia</taxon>
    </lineage>
</organism>
<gene>
    <name evidence="2" type="ORF">RRG08_018101</name>
</gene>
<feature type="compositionally biased region" description="Polar residues" evidence="1">
    <location>
        <begin position="237"/>
        <end position="250"/>
    </location>
</feature>
<feature type="region of interest" description="Disordered" evidence="1">
    <location>
        <begin position="327"/>
        <end position="351"/>
    </location>
</feature>
<evidence type="ECO:0000313" key="2">
    <source>
        <dbReference type="EMBL" id="KAK3767232.1"/>
    </source>
</evidence>
<feature type="region of interest" description="Disordered" evidence="1">
    <location>
        <begin position="202"/>
        <end position="275"/>
    </location>
</feature>
<evidence type="ECO:0000256" key="1">
    <source>
        <dbReference type="SAM" id="MobiDB-lite"/>
    </source>
</evidence>
<keyword evidence="3" id="KW-1185">Reference proteome</keyword>
<feature type="compositionally biased region" description="Acidic residues" evidence="1">
    <location>
        <begin position="258"/>
        <end position="270"/>
    </location>
</feature>
<feature type="compositionally biased region" description="Basic and acidic residues" evidence="1">
    <location>
        <begin position="327"/>
        <end position="336"/>
    </location>
</feature>
<dbReference type="SUPFAM" id="SSF47391">
    <property type="entry name" value="Dimerization-anchoring domain of cAMP-dependent PK regulatory subunit"/>
    <property type="match status" value="1"/>
</dbReference>
<sequence>MGRNKKQTRRTKYSLKSVESENLLATETVPTEGIHKGVQALASPPIKSRKNSEERMEFLEAIVAYLKKQSSRNSDKLFSLAKGMIYKSVAKDAKAAEIVARFGNDKELLVNLLNRIEETGVDVPTEAWSKMKMILCNALDRASESMRSSHASAGFRKTFRHKTSTDSSMLSPDEKSKETVQSLSSVSEGNLNNAYTRLSMSVEKETDIRTGDANNARVADSESDRQSKEGEKDMHLESSNFTSSELSRQDSVGVFSESENESEIAEEQDNVETMTSRSTIVTDTLMTRILQRASSSGDANDLYIIWDDEVDEKEHKLGHIAEELREAITESEKHSSASETYNSEEEEDSVQDFCFDQRVNETEDTFRSEFRSSIRLPRAGSEDSNRDDQEAITCLEYDTEDNSVLVVQFDEDGNEIKKHVTFQGHDWSKFGTTSDHQSMVCSPDTLNADLDDSDMSTKRQSKSRRASATSGIGRIAEQRKGDHYDSLDAELSEINREVDEWRERENATLLSPLVTKESQQAFRERFVPKIKSKIKQWCDKNKKIRGSKKFNEISMQSEHKGIQPHDVLKENDLLETDKNAISKAHRKDRVSDSSKSYAETITASLSQSDIDSTTFKKNQIDVKPADKAEVNKYLASHGIYELLQFMMTNLIHTQPDKPIDYLISMTRTINKNLKIRSSVTTSL</sequence>
<comment type="caution">
    <text evidence="2">The sequence shown here is derived from an EMBL/GenBank/DDBJ whole genome shotgun (WGS) entry which is preliminary data.</text>
</comment>
<dbReference type="Proteomes" id="UP001283361">
    <property type="component" value="Unassembled WGS sequence"/>
</dbReference>
<feature type="compositionally biased region" description="Basic and acidic residues" evidence="1">
    <location>
        <begin position="219"/>
        <end position="236"/>
    </location>
</feature>
<feature type="region of interest" description="Disordered" evidence="1">
    <location>
        <begin position="446"/>
        <end position="483"/>
    </location>
</feature>
<accession>A0AAE0ZF50</accession>
<dbReference type="AlphaFoldDB" id="A0AAE0ZF50"/>
<dbReference type="EMBL" id="JAWDGP010004170">
    <property type="protein sequence ID" value="KAK3767232.1"/>
    <property type="molecule type" value="Genomic_DNA"/>
</dbReference>
<proteinExistence type="predicted"/>
<dbReference type="CDD" id="cd22961">
    <property type="entry name" value="DD_TEX55-like"/>
    <property type="match status" value="1"/>
</dbReference>
<reference evidence="2" key="1">
    <citation type="journal article" date="2023" name="G3 (Bethesda)">
        <title>A reference genome for the long-term kleptoplast-retaining sea slug Elysia crispata morphotype clarki.</title>
        <authorList>
            <person name="Eastman K.E."/>
            <person name="Pendleton A.L."/>
            <person name="Shaikh M.A."/>
            <person name="Suttiyut T."/>
            <person name="Ogas R."/>
            <person name="Tomko P."/>
            <person name="Gavelis G."/>
            <person name="Widhalm J.R."/>
            <person name="Wisecaver J.H."/>
        </authorList>
    </citation>
    <scope>NUCLEOTIDE SEQUENCE</scope>
    <source>
        <strain evidence="2">ECLA1</strain>
    </source>
</reference>
<feature type="region of interest" description="Disordered" evidence="1">
    <location>
        <begin position="150"/>
        <end position="188"/>
    </location>
</feature>
<name>A0AAE0ZF50_9GAST</name>
<feature type="compositionally biased region" description="Polar residues" evidence="1">
    <location>
        <begin position="179"/>
        <end position="188"/>
    </location>
</feature>